<dbReference type="EMBL" id="JAZDUA010000292">
    <property type="protein sequence ID" value="KAK7861959.1"/>
    <property type="molecule type" value="Genomic_DNA"/>
</dbReference>
<dbReference type="GO" id="GO:0006508">
    <property type="term" value="P:proteolysis"/>
    <property type="evidence" value="ECO:0007669"/>
    <property type="project" value="UniProtKB-KW"/>
</dbReference>
<keyword evidence="7" id="KW-0865">Zymogen</keyword>
<comment type="subcellular location">
    <subcellularLocation>
        <location evidence="1">Secreted</location>
    </subcellularLocation>
</comment>
<feature type="domain" description="Peptidase S1" evidence="11">
    <location>
        <begin position="275"/>
        <end position="538"/>
    </location>
</feature>
<dbReference type="InterPro" id="IPR001314">
    <property type="entry name" value="Peptidase_S1A"/>
</dbReference>
<feature type="signal peptide" evidence="10">
    <location>
        <begin position="1"/>
        <end position="26"/>
    </location>
</feature>
<gene>
    <name evidence="12" type="ORF">R5R35_006327</name>
</gene>
<dbReference type="PANTHER" id="PTHR24260">
    <property type="match status" value="1"/>
</dbReference>
<organism evidence="12 13">
    <name type="scientific">Gryllus longicercus</name>
    <dbReference type="NCBI Taxonomy" id="2509291"/>
    <lineage>
        <taxon>Eukaryota</taxon>
        <taxon>Metazoa</taxon>
        <taxon>Ecdysozoa</taxon>
        <taxon>Arthropoda</taxon>
        <taxon>Hexapoda</taxon>
        <taxon>Insecta</taxon>
        <taxon>Pterygota</taxon>
        <taxon>Neoptera</taxon>
        <taxon>Polyneoptera</taxon>
        <taxon>Orthoptera</taxon>
        <taxon>Ensifera</taxon>
        <taxon>Gryllidea</taxon>
        <taxon>Grylloidea</taxon>
        <taxon>Gryllidae</taxon>
        <taxon>Gryllinae</taxon>
        <taxon>Gryllus</taxon>
    </lineage>
</organism>
<proteinExistence type="predicted"/>
<comment type="caution">
    <text evidence="12">The sequence shown here is derived from an EMBL/GenBank/DDBJ whole genome shotgun (WGS) entry which is preliminary data.</text>
</comment>
<evidence type="ECO:0000313" key="13">
    <source>
        <dbReference type="Proteomes" id="UP001378592"/>
    </source>
</evidence>
<dbReference type="InterPro" id="IPR043504">
    <property type="entry name" value="Peptidase_S1_PA_chymotrypsin"/>
</dbReference>
<dbReference type="InterPro" id="IPR001254">
    <property type="entry name" value="Trypsin_dom"/>
</dbReference>
<feature type="compositionally biased region" description="Gly residues" evidence="9">
    <location>
        <begin position="171"/>
        <end position="180"/>
    </location>
</feature>
<reference evidence="12 13" key="1">
    <citation type="submission" date="2024-03" db="EMBL/GenBank/DDBJ databases">
        <title>The genome assembly and annotation of the cricket Gryllus longicercus Weissman &amp; Gray.</title>
        <authorList>
            <person name="Szrajer S."/>
            <person name="Gray D."/>
            <person name="Ylla G."/>
        </authorList>
    </citation>
    <scope>NUCLEOTIDE SEQUENCE [LARGE SCALE GENOMIC DNA]</scope>
    <source>
        <strain evidence="12">DAG 2021-001</strain>
        <tissue evidence="12">Whole body minus gut</tissue>
    </source>
</reference>
<dbReference type="PROSITE" id="PS00134">
    <property type="entry name" value="TRYPSIN_HIS"/>
    <property type="match status" value="1"/>
</dbReference>
<keyword evidence="13" id="KW-1185">Reference proteome</keyword>
<evidence type="ECO:0000256" key="2">
    <source>
        <dbReference type="ARBA" id="ARBA00022525"/>
    </source>
</evidence>
<dbReference type="PANTHER" id="PTHR24260:SF143">
    <property type="entry name" value="SERINE PROTEASE GD-LIKE PROTEIN"/>
    <property type="match status" value="1"/>
</dbReference>
<dbReference type="PRINTS" id="PR00722">
    <property type="entry name" value="CHYMOTRYPSIN"/>
</dbReference>
<evidence type="ECO:0000256" key="9">
    <source>
        <dbReference type="SAM" id="MobiDB-lite"/>
    </source>
</evidence>
<dbReference type="Gene3D" id="2.40.10.10">
    <property type="entry name" value="Trypsin-like serine proteases"/>
    <property type="match status" value="1"/>
</dbReference>
<keyword evidence="3" id="KW-0645">Protease</keyword>
<evidence type="ECO:0000256" key="6">
    <source>
        <dbReference type="ARBA" id="ARBA00022825"/>
    </source>
</evidence>
<dbReference type="AlphaFoldDB" id="A0AAN9Z3U8"/>
<keyword evidence="4 10" id="KW-0732">Signal</keyword>
<dbReference type="InterPro" id="IPR009003">
    <property type="entry name" value="Peptidase_S1_PA"/>
</dbReference>
<evidence type="ECO:0000256" key="5">
    <source>
        <dbReference type="ARBA" id="ARBA00022801"/>
    </source>
</evidence>
<feature type="compositionally biased region" description="Pro residues" evidence="9">
    <location>
        <begin position="213"/>
        <end position="226"/>
    </location>
</feature>
<evidence type="ECO:0000256" key="8">
    <source>
        <dbReference type="ARBA" id="ARBA00023157"/>
    </source>
</evidence>
<dbReference type="Pfam" id="PF16030">
    <property type="entry name" value="GD_N"/>
    <property type="match status" value="1"/>
</dbReference>
<feature type="chain" id="PRO_5042856395" description="Peptidase S1 domain-containing protein" evidence="10">
    <location>
        <begin position="27"/>
        <end position="538"/>
    </location>
</feature>
<dbReference type="GO" id="GO:0004252">
    <property type="term" value="F:serine-type endopeptidase activity"/>
    <property type="evidence" value="ECO:0007669"/>
    <property type="project" value="InterPro"/>
</dbReference>
<dbReference type="PROSITE" id="PS50240">
    <property type="entry name" value="TRYPSIN_DOM"/>
    <property type="match status" value="1"/>
</dbReference>
<dbReference type="InterPro" id="IPR031986">
    <property type="entry name" value="GD_N"/>
</dbReference>
<keyword evidence="8" id="KW-1015">Disulfide bond</keyword>
<evidence type="ECO:0000256" key="1">
    <source>
        <dbReference type="ARBA" id="ARBA00004613"/>
    </source>
</evidence>
<dbReference type="SUPFAM" id="SSF50494">
    <property type="entry name" value="Trypsin-like serine proteases"/>
    <property type="match status" value="1"/>
</dbReference>
<feature type="compositionally biased region" description="Low complexity" evidence="9">
    <location>
        <begin position="202"/>
        <end position="212"/>
    </location>
</feature>
<evidence type="ECO:0000256" key="4">
    <source>
        <dbReference type="ARBA" id="ARBA00022729"/>
    </source>
</evidence>
<sequence>MARAAWLARLALMLVGLLVPVALIRAQGLPASPCPAIYSYEVDSSGQTVGLIRLLTPPRYAEVRLSARLSSPVPVGQHEAGGLLVKGGREAAMEATRAVVSGRRHVLQFHLRFPRGKPVPSLLTLTVNDYDVCRARGAESDALSTISLESALSTGVSGAPQVSGYEFSAAGGAGAGGGGDEGFDPGAFDPETPRPRLPPARPFAGPFARPFARPTPWPTRPQPQDPFPSESWVEPDTPRPRPKPSPPPSRPAGGSGEPLLDPTKCGVAKVPNALVVNGFEAAKGQWPWQAALYAKNETESYNIVFSFQCGGTLVSRKHVVSAAHCVVNLQEKREVQVISVGDMYVRLGKHNLKKAETEEQHRQVQKIAVHPDFTSSTLRNDIAVIHLTEVVTINTFVTPVCLWDREVDLNLVVGKLGTVGGWGRHEGGALSDTLRIARMPVVSQETCLRSDKFFFEYTSENTFCAGFRNGTAACNGDSGGGLHFSLENPRQGGSKTWYFRGVVSLSMTRVEDGGCDPNNFIVFTDVAKYMTWLVNQFI</sequence>
<dbReference type="Pfam" id="PF00089">
    <property type="entry name" value="Trypsin"/>
    <property type="match status" value="1"/>
</dbReference>
<evidence type="ECO:0000256" key="7">
    <source>
        <dbReference type="ARBA" id="ARBA00023145"/>
    </source>
</evidence>
<dbReference type="CDD" id="cd00190">
    <property type="entry name" value="Tryp_SPc"/>
    <property type="match status" value="1"/>
</dbReference>
<dbReference type="FunFam" id="2.40.10.10:FF:000146">
    <property type="entry name" value="Serine protease 53"/>
    <property type="match status" value="1"/>
</dbReference>
<accession>A0AAN9Z3U8</accession>
<evidence type="ECO:0000256" key="3">
    <source>
        <dbReference type="ARBA" id="ARBA00022670"/>
    </source>
</evidence>
<dbReference type="GO" id="GO:0005576">
    <property type="term" value="C:extracellular region"/>
    <property type="evidence" value="ECO:0007669"/>
    <property type="project" value="UniProtKB-SubCell"/>
</dbReference>
<keyword evidence="5" id="KW-0378">Hydrolase</keyword>
<dbReference type="InterPro" id="IPR018114">
    <property type="entry name" value="TRYPSIN_HIS"/>
</dbReference>
<evidence type="ECO:0000313" key="12">
    <source>
        <dbReference type="EMBL" id="KAK7861959.1"/>
    </source>
</evidence>
<dbReference type="Proteomes" id="UP001378592">
    <property type="component" value="Unassembled WGS sequence"/>
</dbReference>
<protein>
    <recommendedName>
        <fullName evidence="11">Peptidase S1 domain-containing protein</fullName>
    </recommendedName>
</protein>
<dbReference type="InterPro" id="IPR051333">
    <property type="entry name" value="CLIP_Serine_Protease"/>
</dbReference>
<name>A0AAN9Z3U8_9ORTH</name>
<keyword evidence="6" id="KW-0720">Serine protease</keyword>
<evidence type="ECO:0000256" key="10">
    <source>
        <dbReference type="SAM" id="SignalP"/>
    </source>
</evidence>
<feature type="region of interest" description="Disordered" evidence="9">
    <location>
        <begin position="170"/>
        <end position="264"/>
    </location>
</feature>
<dbReference type="SMART" id="SM00020">
    <property type="entry name" value="Tryp_SPc"/>
    <property type="match status" value="1"/>
</dbReference>
<keyword evidence="2" id="KW-0964">Secreted</keyword>
<evidence type="ECO:0000259" key="11">
    <source>
        <dbReference type="PROSITE" id="PS50240"/>
    </source>
</evidence>